<evidence type="ECO:0000256" key="1">
    <source>
        <dbReference type="SAM" id="MobiDB-lite"/>
    </source>
</evidence>
<feature type="region of interest" description="Disordered" evidence="1">
    <location>
        <begin position="1"/>
        <end position="32"/>
    </location>
</feature>
<organism evidence="3 4">
    <name type="scientific">Streptomyces tirandamycinicus</name>
    <dbReference type="NCBI Taxonomy" id="2174846"/>
    <lineage>
        <taxon>Bacteria</taxon>
        <taxon>Bacillati</taxon>
        <taxon>Actinomycetota</taxon>
        <taxon>Actinomycetes</taxon>
        <taxon>Kitasatosporales</taxon>
        <taxon>Streptomycetaceae</taxon>
        <taxon>Streptomyces</taxon>
    </lineage>
</organism>
<gene>
    <name evidence="3" type="ORF">DDW44_26450</name>
</gene>
<dbReference type="Pfam" id="PF14016">
    <property type="entry name" value="DUF4232"/>
    <property type="match status" value="1"/>
</dbReference>
<feature type="compositionally biased region" description="Low complexity" evidence="1">
    <location>
        <begin position="1"/>
        <end position="10"/>
    </location>
</feature>
<proteinExistence type="predicted"/>
<evidence type="ECO:0000313" key="4">
    <source>
        <dbReference type="Proteomes" id="UP000244900"/>
    </source>
</evidence>
<dbReference type="Proteomes" id="UP000244900">
    <property type="component" value="Chromosome"/>
</dbReference>
<accession>A0A2S1SZY7</accession>
<evidence type="ECO:0000259" key="2">
    <source>
        <dbReference type="Pfam" id="PF14016"/>
    </source>
</evidence>
<name>A0A2S1SZY7_9ACTN</name>
<keyword evidence="4" id="KW-1185">Reference proteome</keyword>
<dbReference type="InterPro" id="IPR025326">
    <property type="entry name" value="DUF4232"/>
</dbReference>
<sequence length="229" mass="23313">MSWPIRTRTGSRTERSSHIPDPAAVGGRASRAHASRARAIRACASRLRTAVRARNAVPARARLLGALAVAAIAAPVVPAAPAVAVPPPPCLTSDLALSWAPGGTAVAGGAEPGSSRTAVVDLRNAGSGTCLLDGFPKVALARGGTTESFENQQSVSHSAVTLEPGASARFTLTFRQGQPGEGGVIEPVTAIVTPPNNTASANMRWRWGPVAEQESGAPPRNFVGPVVAA</sequence>
<dbReference type="OrthoDB" id="4230815at2"/>
<reference evidence="3 4" key="1">
    <citation type="submission" date="2018-05" db="EMBL/GenBank/DDBJ databases">
        <title>Complete genome sequence of sponge-derived Streptomyces sp. HNM0039.</title>
        <authorList>
            <person name="Huang X."/>
            <person name="Zhou S."/>
        </authorList>
    </citation>
    <scope>NUCLEOTIDE SEQUENCE [LARGE SCALE GENOMIC DNA]</scope>
    <source>
        <strain evidence="3 4">HNM0039</strain>
    </source>
</reference>
<feature type="domain" description="DUF4232" evidence="2">
    <location>
        <begin position="90"/>
        <end position="206"/>
    </location>
</feature>
<dbReference type="EMBL" id="CP029188">
    <property type="protein sequence ID" value="AWI31936.1"/>
    <property type="molecule type" value="Genomic_DNA"/>
</dbReference>
<dbReference type="KEGG" id="stir:DDW44_26450"/>
<protein>
    <recommendedName>
        <fullName evidence="2">DUF4232 domain-containing protein</fullName>
    </recommendedName>
</protein>
<dbReference type="AlphaFoldDB" id="A0A2S1SZY7"/>
<evidence type="ECO:0000313" key="3">
    <source>
        <dbReference type="EMBL" id="AWI31936.1"/>
    </source>
</evidence>